<gene>
    <name evidence="2" type="ORF">PF001_g6977</name>
    <name evidence="1" type="ORF">PF005_g6721</name>
    <name evidence="3" type="ORF">PF008_g7975</name>
</gene>
<evidence type="ECO:0000313" key="2">
    <source>
        <dbReference type="EMBL" id="KAE9317138.1"/>
    </source>
</evidence>
<organism evidence="1 4">
    <name type="scientific">Phytophthora fragariae</name>
    <dbReference type="NCBI Taxonomy" id="53985"/>
    <lineage>
        <taxon>Eukaryota</taxon>
        <taxon>Sar</taxon>
        <taxon>Stramenopiles</taxon>
        <taxon>Oomycota</taxon>
        <taxon>Peronosporomycetes</taxon>
        <taxon>Peronosporales</taxon>
        <taxon>Peronosporaceae</taxon>
        <taxon>Phytophthora</taxon>
    </lineage>
</organism>
<dbReference type="EMBL" id="QXGE01000289">
    <property type="protein sequence ID" value="KAE9317138.1"/>
    <property type="molecule type" value="Genomic_DNA"/>
</dbReference>
<protein>
    <recommendedName>
        <fullName evidence="7">AAA+ ATPase domain-containing protein</fullName>
    </recommendedName>
</protein>
<evidence type="ECO:0008006" key="7">
    <source>
        <dbReference type="Google" id="ProtNLM"/>
    </source>
</evidence>
<dbReference type="SUPFAM" id="SSF52540">
    <property type="entry name" value="P-loop containing nucleoside triphosphate hydrolases"/>
    <property type="match status" value="1"/>
</dbReference>
<comment type="caution">
    <text evidence="1">The sequence shown here is derived from an EMBL/GenBank/DDBJ whole genome shotgun (WGS) entry which is preliminary data.</text>
</comment>
<evidence type="ECO:0000313" key="1">
    <source>
        <dbReference type="EMBL" id="KAE9222348.1"/>
    </source>
</evidence>
<evidence type="ECO:0000313" key="5">
    <source>
        <dbReference type="Proteomes" id="UP000437068"/>
    </source>
</evidence>
<dbReference type="Pfam" id="PF14516">
    <property type="entry name" value="AAA_35"/>
    <property type="match status" value="1"/>
</dbReference>
<sequence>MRDDQQQLQPFPKKPNTQKYVQFAGPVDEQDFCIPLETISTFQQIREGFSYGNRPLYLLHGPRQFGKTTIAKGVEKWLTTSRSDVMCLFFEVNELVAADETEFWNRLGKLVSKESNCRNYSSFMDLVENCASNEGKKVCLILDKMDSLFSNPDLVTTFLQVLRMWKAQSGGFFLGFLGVGSYELENIHKIFRGGVISVPFNVSHSIKVEPFTTSQMTDFFSLIEHRWTFPASLQEGIMKFSGGAPGVFGSLIRFTLDEEKWTLELEQWEVWFFELRYYTYLHAYNHTYARIQQDLHQLNDEEWWLLKRLLGNDEDVTVMDKAAPRLLRMGVVTERPVETGQYGWKTILAIVSPMMKRVCLDARFQHEKSIKL</sequence>
<dbReference type="Gene3D" id="3.40.50.300">
    <property type="entry name" value="P-loop containing nucleotide triphosphate hydrolases"/>
    <property type="match status" value="1"/>
</dbReference>
<dbReference type="Proteomes" id="UP000433483">
    <property type="component" value="Unassembled WGS sequence"/>
</dbReference>
<evidence type="ECO:0000313" key="3">
    <source>
        <dbReference type="EMBL" id="KAE9347082.1"/>
    </source>
</evidence>
<proteinExistence type="predicted"/>
<dbReference type="OrthoDB" id="129307at2759"/>
<dbReference type="EMBL" id="QXGB01000256">
    <property type="protein sequence ID" value="KAE9222348.1"/>
    <property type="molecule type" value="Genomic_DNA"/>
</dbReference>
<accession>A0A6A3YQ04</accession>
<dbReference type="EMBL" id="QXFY01000349">
    <property type="protein sequence ID" value="KAE9347082.1"/>
    <property type="molecule type" value="Genomic_DNA"/>
</dbReference>
<dbReference type="Proteomes" id="UP000437068">
    <property type="component" value="Unassembled WGS sequence"/>
</dbReference>
<reference evidence="4 5" key="1">
    <citation type="submission" date="2018-08" db="EMBL/GenBank/DDBJ databases">
        <title>Genomic investigation of the strawberry pathogen Phytophthora fragariae indicates pathogenicity is determined by transcriptional variation in three key races.</title>
        <authorList>
            <person name="Adams T.M."/>
            <person name="Armitage A.D."/>
            <person name="Sobczyk M.K."/>
            <person name="Bates H.J."/>
            <person name="Dunwell J.M."/>
            <person name="Nellist C.F."/>
            <person name="Harrison R.J."/>
        </authorList>
    </citation>
    <scope>NUCLEOTIDE SEQUENCE [LARGE SCALE GENOMIC DNA]</scope>
    <source>
        <strain evidence="2 5">A4</strain>
        <strain evidence="1 4">NOV-27</strain>
        <strain evidence="3 6">NOV-77</strain>
    </source>
</reference>
<evidence type="ECO:0000313" key="6">
    <source>
        <dbReference type="Proteomes" id="UP000486351"/>
    </source>
</evidence>
<keyword evidence="4" id="KW-1185">Reference proteome</keyword>
<dbReference type="Proteomes" id="UP000486351">
    <property type="component" value="Unassembled WGS sequence"/>
</dbReference>
<evidence type="ECO:0000313" key="4">
    <source>
        <dbReference type="Proteomes" id="UP000433483"/>
    </source>
</evidence>
<dbReference type="AlphaFoldDB" id="A0A6A3YQ04"/>
<name>A0A6A3YQ04_9STRA</name>
<dbReference type="InterPro" id="IPR027417">
    <property type="entry name" value="P-loop_NTPase"/>
</dbReference>